<gene>
    <name evidence="1" type="ORF">DSO57_1022772</name>
</gene>
<name>A0ACC2T2Y3_9FUNG</name>
<evidence type="ECO:0000313" key="1">
    <source>
        <dbReference type="EMBL" id="KAJ9069023.1"/>
    </source>
</evidence>
<evidence type="ECO:0000313" key="2">
    <source>
        <dbReference type="Proteomes" id="UP001165960"/>
    </source>
</evidence>
<accession>A0ACC2T2Y3</accession>
<dbReference type="Proteomes" id="UP001165960">
    <property type="component" value="Unassembled WGS sequence"/>
</dbReference>
<proteinExistence type="predicted"/>
<dbReference type="EMBL" id="QTSX02003666">
    <property type="protein sequence ID" value="KAJ9069023.1"/>
    <property type="molecule type" value="Genomic_DNA"/>
</dbReference>
<protein>
    <submittedName>
        <fullName evidence="1">Uncharacterized protein</fullName>
    </submittedName>
</protein>
<keyword evidence="2" id="KW-1185">Reference proteome</keyword>
<sequence length="67" mass="8203">MDFYLAQFKAFEAIFNGEFQDCFFYFRQPIKNLKSKKELFGKYLINGKGKCRFVITQFDRQQWQNQL</sequence>
<organism evidence="1 2">
    <name type="scientific">Entomophthora muscae</name>
    <dbReference type="NCBI Taxonomy" id="34485"/>
    <lineage>
        <taxon>Eukaryota</taxon>
        <taxon>Fungi</taxon>
        <taxon>Fungi incertae sedis</taxon>
        <taxon>Zoopagomycota</taxon>
        <taxon>Entomophthoromycotina</taxon>
        <taxon>Entomophthoromycetes</taxon>
        <taxon>Entomophthorales</taxon>
        <taxon>Entomophthoraceae</taxon>
        <taxon>Entomophthora</taxon>
    </lineage>
</organism>
<comment type="caution">
    <text evidence="1">The sequence shown here is derived from an EMBL/GenBank/DDBJ whole genome shotgun (WGS) entry which is preliminary data.</text>
</comment>
<reference evidence="1" key="1">
    <citation type="submission" date="2022-04" db="EMBL/GenBank/DDBJ databases">
        <title>Genome of the entomopathogenic fungus Entomophthora muscae.</title>
        <authorList>
            <person name="Elya C."/>
            <person name="Lovett B.R."/>
            <person name="Lee E."/>
            <person name="Macias A.M."/>
            <person name="Hajek A.E."/>
            <person name="De Bivort B.L."/>
            <person name="Kasson M.T."/>
            <person name="De Fine Licht H.H."/>
            <person name="Stajich J.E."/>
        </authorList>
    </citation>
    <scope>NUCLEOTIDE SEQUENCE</scope>
    <source>
        <strain evidence="1">Berkeley</strain>
    </source>
</reference>